<keyword evidence="3" id="KW-1185">Reference proteome</keyword>
<organism evidence="2 3">
    <name type="scientific">Candidatus Nitrospira inopinata</name>
    <dbReference type="NCBI Taxonomy" id="1715989"/>
    <lineage>
        <taxon>Bacteria</taxon>
        <taxon>Pseudomonadati</taxon>
        <taxon>Nitrospirota</taxon>
        <taxon>Nitrospiria</taxon>
        <taxon>Nitrospirales</taxon>
        <taxon>Nitrospiraceae</taxon>
        <taxon>Nitrospira</taxon>
    </lineage>
</organism>
<dbReference type="InterPro" id="IPR011047">
    <property type="entry name" value="Quinoprotein_ADH-like_sf"/>
</dbReference>
<name>A0A0S4KQR7_9BACT</name>
<dbReference type="Gene3D" id="2.130.10.10">
    <property type="entry name" value="YVTN repeat-like/Quinoprotein amine dehydrogenase"/>
    <property type="match status" value="1"/>
</dbReference>
<evidence type="ECO:0000256" key="1">
    <source>
        <dbReference type="SAM" id="MobiDB-lite"/>
    </source>
</evidence>
<feature type="region of interest" description="Disordered" evidence="1">
    <location>
        <begin position="253"/>
        <end position="283"/>
    </location>
</feature>
<proteinExistence type="predicted"/>
<dbReference type="KEGG" id="nio:NITINOP_1812"/>
<reference evidence="3" key="1">
    <citation type="submission" date="2015-09" db="EMBL/GenBank/DDBJ databases">
        <authorList>
            <person name="Daims H."/>
        </authorList>
    </citation>
    <scope>NUCLEOTIDE SEQUENCE [LARGE SCALE GENOMIC DNA]</scope>
</reference>
<dbReference type="RefSeq" id="WP_158023302.1">
    <property type="nucleotide sequence ID" value="NZ_LN885086.1"/>
</dbReference>
<evidence type="ECO:0000313" key="3">
    <source>
        <dbReference type="Proteomes" id="UP000066284"/>
    </source>
</evidence>
<dbReference type="Proteomes" id="UP000066284">
    <property type="component" value="Chromosome 1"/>
</dbReference>
<accession>A0A0S4KQR7</accession>
<dbReference type="SUPFAM" id="SSF50998">
    <property type="entry name" value="Quinoprotein alcohol dehydrogenase-like"/>
    <property type="match status" value="1"/>
</dbReference>
<gene>
    <name evidence="2" type="ORF">NITINOP_1812</name>
</gene>
<dbReference type="OrthoDB" id="9791690at2"/>
<dbReference type="InterPro" id="IPR015943">
    <property type="entry name" value="WD40/YVTN_repeat-like_dom_sf"/>
</dbReference>
<dbReference type="AlphaFoldDB" id="A0A0S4KQR7"/>
<evidence type="ECO:0000313" key="2">
    <source>
        <dbReference type="EMBL" id="CUQ66787.1"/>
    </source>
</evidence>
<protein>
    <submittedName>
        <fullName evidence="2">Uncharacterized protein</fullName>
    </submittedName>
</protein>
<dbReference type="EMBL" id="LN885086">
    <property type="protein sequence ID" value="CUQ66787.1"/>
    <property type="molecule type" value="Genomic_DNA"/>
</dbReference>
<sequence length="283" mass="30703">MAPIDGMLRSFHEAVVRVRALCPLITGVCCCLVLMGEQATGHEPVGEEAERAVVAAGFGYQDETGAIMTVKVYDAASGEVLSEDVYELIVEEDPGARSDGSTMRIFAGGAGGAPAGLSSFLLRAYDGKTGEFQWVGRLHFNPTERGGGERELEISPSMFRRATLTKIGGSVRSEDSYPLFIVRAWDPSTGVLNWEDEFSPDEEAAASVGTAVFHATVPERSWAEGGVVDFRVLMVDRKRGLVLWEDRAFQWMEEEPPASPNDPTQRMPDRMGPSDAGPSLKDI</sequence>